<keyword evidence="3" id="KW-0276">Fatty acid metabolism</keyword>
<dbReference type="Gene3D" id="3.90.226.10">
    <property type="entry name" value="2-enoyl-CoA Hydratase, Chain A, domain 1"/>
    <property type="match status" value="1"/>
</dbReference>
<dbReference type="InterPro" id="IPR029045">
    <property type="entry name" value="ClpP/crotonase-like_dom_sf"/>
</dbReference>
<dbReference type="OrthoDB" id="9775794at2"/>
<evidence type="ECO:0000256" key="6">
    <source>
        <dbReference type="SAM" id="MobiDB-lite"/>
    </source>
</evidence>
<accession>A0A4R5LDG1</accession>
<dbReference type="UniPathway" id="UPA00659"/>
<evidence type="ECO:0000256" key="1">
    <source>
        <dbReference type="ARBA" id="ARBA00005005"/>
    </source>
</evidence>
<comment type="pathway">
    <text evidence="1">Lipid metabolism; fatty acid beta-oxidation.</text>
</comment>
<dbReference type="CDD" id="cd06558">
    <property type="entry name" value="crotonase-like"/>
    <property type="match status" value="1"/>
</dbReference>
<keyword evidence="4" id="KW-0443">Lipid metabolism</keyword>
<dbReference type="PANTHER" id="PTHR43149">
    <property type="entry name" value="ENOYL-COA HYDRATASE"/>
    <property type="match status" value="1"/>
</dbReference>
<proteinExistence type="inferred from homology"/>
<dbReference type="GO" id="GO:0016853">
    <property type="term" value="F:isomerase activity"/>
    <property type="evidence" value="ECO:0007669"/>
    <property type="project" value="UniProtKB-KW"/>
</dbReference>
<dbReference type="RefSeq" id="WP_133184440.1">
    <property type="nucleotide sequence ID" value="NZ_SMOD01000014.1"/>
</dbReference>
<evidence type="ECO:0000256" key="3">
    <source>
        <dbReference type="ARBA" id="ARBA00022832"/>
    </source>
</evidence>
<protein>
    <submittedName>
        <fullName evidence="7">Enoyl-CoA hydratase</fullName>
    </submittedName>
</protein>
<reference evidence="7 8" key="1">
    <citation type="submission" date="2019-03" db="EMBL/GenBank/DDBJ databases">
        <title>Paraburkholderia sp. isolated from native Mimosa gymnas in Guartela State Park, Brazil.</title>
        <authorList>
            <person name="Paulitsch F."/>
            <person name="Hungria M."/>
            <person name="Delamuta J.R.M."/>
            <person name="Ribeiro R.A."/>
            <person name="Dall'Agnol R."/>
            <person name="Silva J.S.B."/>
        </authorList>
    </citation>
    <scope>NUCLEOTIDE SEQUENCE [LARGE SCALE GENOMIC DNA]</scope>
    <source>
        <strain evidence="7 8">CNPSo 3008</strain>
    </source>
</reference>
<organism evidence="7 8">
    <name type="scientific">Paraburkholderia guartelaensis</name>
    <dbReference type="NCBI Taxonomy" id="2546446"/>
    <lineage>
        <taxon>Bacteria</taxon>
        <taxon>Pseudomonadati</taxon>
        <taxon>Pseudomonadota</taxon>
        <taxon>Betaproteobacteria</taxon>
        <taxon>Burkholderiales</taxon>
        <taxon>Burkholderiaceae</taxon>
        <taxon>Paraburkholderia</taxon>
    </lineage>
</organism>
<feature type="compositionally biased region" description="Low complexity" evidence="6">
    <location>
        <begin position="285"/>
        <end position="296"/>
    </location>
</feature>
<gene>
    <name evidence="7" type="ORF">E1N52_19880</name>
</gene>
<dbReference type="GO" id="GO:0006635">
    <property type="term" value="P:fatty acid beta-oxidation"/>
    <property type="evidence" value="ECO:0007669"/>
    <property type="project" value="UniProtKB-UniPathway"/>
</dbReference>
<comment type="caution">
    <text evidence="7">The sequence shown here is derived from an EMBL/GenBank/DDBJ whole genome shotgun (WGS) entry which is preliminary data.</text>
</comment>
<evidence type="ECO:0000256" key="2">
    <source>
        <dbReference type="ARBA" id="ARBA00005254"/>
    </source>
</evidence>
<comment type="similarity">
    <text evidence="2">Belongs to the enoyl-CoA hydratase/isomerase family.</text>
</comment>
<evidence type="ECO:0000256" key="5">
    <source>
        <dbReference type="ARBA" id="ARBA00023235"/>
    </source>
</evidence>
<dbReference type="SUPFAM" id="SSF52096">
    <property type="entry name" value="ClpP/crotonase"/>
    <property type="match status" value="1"/>
</dbReference>
<name>A0A4R5LDG1_9BURK</name>
<dbReference type="AlphaFoldDB" id="A0A4R5LDG1"/>
<feature type="region of interest" description="Disordered" evidence="6">
    <location>
        <begin position="282"/>
        <end position="304"/>
    </location>
</feature>
<evidence type="ECO:0000313" key="8">
    <source>
        <dbReference type="Proteomes" id="UP000295606"/>
    </source>
</evidence>
<evidence type="ECO:0000313" key="7">
    <source>
        <dbReference type="EMBL" id="TDG06589.1"/>
    </source>
</evidence>
<dbReference type="Gene3D" id="1.10.12.10">
    <property type="entry name" value="Lyase 2-enoyl-coa Hydratase, Chain A, domain 2"/>
    <property type="match status" value="1"/>
</dbReference>
<dbReference type="InterPro" id="IPR001753">
    <property type="entry name" value="Enoyl-CoA_hydra/iso"/>
</dbReference>
<dbReference type="FunFam" id="1.10.12.10:FF:000004">
    <property type="entry name" value="Delta3,5-delta2,4-dienoyl-CoA isomerase"/>
    <property type="match status" value="1"/>
</dbReference>
<keyword evidence="5" id="KW-0413">Isomerase</keyword>
<dbReference type="EMBL" id="SMOD01000014">
    <property type="protein sequence ID" value="TDG06589.1"/>
    <property type="molecule type" value="Genomic_DNA"/>
</dbReference>
<dbReference type="Proteomes" id="UP000295606">
    <property type="component" value="Unassembled WGS sequence"/>
</dbReference>
<dbReference type="Pfam" id="PF00378">
    <property type="entry name" value="ECH_1"/>
    <property type="match status" value="1"/>
</dbReference>
<evidence type="ECO:0000256" key="4">
    <source>
        <dbReference type="ARBA" id="ARBA00023098"/>
    </source>
</evidence>
<dbReference type="InterPro" id="IPR014748">
    <property type="entry name" value="Enoyl-CoA_hydra_C"/>
</dbReference>
<sequence length="375" mass="40125">MNEKYFRLSTEAGIAHLLLNRPDRLNVMDPAFYTGLREIVQALDASGEVRVLVISSTGKHFSAGMDFEVFANISNDFDTRSPRKRLGFQRALADLMDCFEVLDKARFPVICAVQGGCIGGGLDLAVACDIRVCTADAFFCLQETQIGMVADLGVLQRLPKLIPAGVVRQMAYTSERLSAERALAVGLVNAVLPDADALHLHVMELARSIASKSPLAVAGSKTAMNYARDHGTAESLQHMALLQSAIFDTSDLSEAIAGWQAKRESRFEPLPPLPAIQSLGSLQVSSAPADSQASAPKDGTREKTQMSYSIESTVSDLLGSAAAKAIVEKHLPGLSSHPQIDMARGMPLTTAAKFAGGLISQDALEKIEADLKALD</sequence>
<dbReference type="InterPro" id="IPR045002">
    <property type="entry name" value="Ech1-like"/>
</dbReference>